<organism evidence="1 2">
    <name type="scientific">Rhodanobacter soli</name>
    <dbReference type="NCBI Taxonomy" id="590609"/>
    <lineage>
        <taxon>Bacteria</taxon>
        <taxon>Pseudomonadati</taxon>
        <taxon>Pseudomonadota</taxon>
        <taxon>Gammaproteobacteria</taxon>
        <taxon>Lysobacterales</taxon>
        <taxon>Rhodanobacteraceae</taxon>
        <taxon>Rhodanobacter</taxon>
    </lineage>
</organism>
<evidence type="ECO:0000313" key="1">
    <source>
        <dbReference type="EMBL" id="MET4570791.1"/>
    </source>
</evidence>
<protein>
    <recommendedName>
        <fullName evidence="3">DUF3558 domain-containing protein</fullName>
    </recommendedName>
</protein>
<accession>A0ABV2Q0G0</accession>
<comment type="caution">
    <text evidence="1">The sequence shown here is derived from an EMBL/GenBank/DDBJ whole genome shotgun (WGS) entry which is preliminary data.</text>
</comment>
<evidence type="ECO:0008006" key="3">
    <source>
        <dbReference type="Google" id="ProtNLM"/>
    </source>
</evidence>
<evidence type="ECO:0000313" key="2">
    <source>
        <dbReference type="Proteomes" id="UP001549251"/>
    </source>
</evidence>
<keyword evidence="2" id="KW-1185">Reference proteome</keyword>
<gene>
    <name evidence="1" type="ORF">ABIE04_003170</name>
</gene>
<reference evidence="1 2" key="1">
    <citation type="submission" date="2024-06" db="EMBL/GenBank/DDBJ databases">
        <title>Sorghum-associated microbial communities from plants grown in Nebraska, USA.</title>
        <authorList>
            <person name="Schachtman D."/>
        </authorList>
    </citation>
    <scope>NUCLEOTIDE SEQUENCE [LARGE SCALE GENOMIC DNA]</scope>
    <source>
        <strain evidence="1 2">1757</strain>
    </source>
</reference>
<sequence>MQLTRLVFAGVLLTLPALDGCSKRPAEATPAAVAVSPPSVSVPGKPPREDARACDLVTPQEMSAILGSAVVGAEPSHKSSGKTECIYKPADGASPYVEFSVEWGEAETAMRAAGAMGHGKPGADDPYAGIGDQAVSVGTSLWIRSGEDFVQIVFSGVDDAPAKARKIFDTAKARM</sequence>
<dbReference type="EMBL" id="JBEPSD010000003">
    <property type="protein sequence ID" value="MET4570791.1"/>
    <property type="molecule type" value="Genomic_DNA"/>
</dbReference>
<proteinExistence type="predicted"/>
<name>A0ABV2Q0G0_9GAMM</name>
<dbReference type="RefSeq" id="WP_354552354.1">
    <property type="nucleotide sequence ID" value="NZ_JBEPSD010000003.1"/>
</dbReference>
<dbReference type="Proteomes" id="UP001549251">
    <property type="component" value="Unassembled WGS sequence"/>
</dbReference>